<dbReference type="InterPro" id="IPR008972">
    <property type="entry name" value="Cupredoxin"/>
</dbReference>
<name>A0A4S8ZKG0_AURPU</name>
<dbReference type="Gene3D" id="2.60.40.420">
    <property type="entry name" value="Cupredoxins - blue copper proteins"/>
    <property type="match status" value="2"/>
</dbReference>
<feature type="compositionally biased region" description="Low complexity" evidence="2">
    <location>
        <begin position="81"/>
        <end position="94"/>
    </location>
</feature>
<proteinExistence type="predicted"/>
<reference evidence="4 5" key="1">
    <citation type="submission" date="2018-10" db="EMBL/GenBank/DDBJ databases">
        <title>Fifty Aureobasidium pullulans genomes reveal a recombining polyextremotolerant generalist.</title>
        <authorList>
            <person name="Gostincar C."/>
            <person name="Turk M."/>
            <person name="Zajc J."/>
            <person name="Gunde-Cimerman N."/>
        </authorList>
    </citation>
    <scope>NUCLEOTIDE SEQUENCE [LARGE SCALE GENOMIC DNA]</scope>
    <source>
        <strain evidence="4 5">EXF-10751</strain>
    </source>
</reference>
<dbReference type="GO" id="GO:0005199">
    <property type="term" value="F:structural constituent of cell wall"/>
    <property type="evidence" value="ECO:0007669"/>
    <property type="project" value="InterPro"/>
</dbReference>
<organism evidence="4 5">
    <name type="scientific">Aureobasidium pullulans</name>
    <name type="common">Black yeast</name>
    <name type="synonym">Pullularia pullulans</name>
    <dbReference type="NCBI Taxonomy" id="5580"/>
    <lineage>
        <taxon>Eukaryota</taxon>
        <taxon>Fungi</taxon>
        <taxon>Dikarya</taxon>
        <taxon>Ascomycota</taxon>
        <taxon>Pezizomycotina</taxon>
        <taxon>Dothideomycetes</taxon>
        <taxon>Dothideomycetidae</taxon>
        <taxon>Dothideales</taxon>
        <taxon>Saccotheciaceae</taxon>
        <taxon>Aureobasidium</taxon>
    </lineage>
</organism>
<evidence type="ECO:0000313" key="4">
    <source>
        <dbReference type="EMBL" id="THW66419.1"/>
    </source>
</evidence>
<evidence type="ECO:0000259" key="3">
    <source>
        <dbReference type="Pfam" id="PF07731"/>
    </source>
</evidence>
<feature type="domain" description="Plastocyanin-like" evidence="3">
    <location>
        <begin position="460"/>
        <end position="555"/>
    </location>
</feature>
<accession>A0A4S8ZKG0</accession>
<evidence type="ECO:0000313" key="5">
    <source>
        <dbReference type="Proteomes" id="UP000310421"/>
    </source>
</evidence>
<feature type="compositionally biased region" description="Polar residues" evidence="2">
    <location>
        <begin position="95"/>
        <end position="119"/>
    </location>
</feature>
<dbReference type="AlphaFoldDB" id="A0A4S8ZKG0"/>
<dbReference type="InterPro" id="IPR011706">
    <property type="entry name" value="Cu-oxidase_C"/>
</dbReference>
<dbReference type="PROSITE" id="PS50256">
    <property type="entry name" value="PIR_REPEAT_2"/>
    <property type="match status" value="1"/>
</dbReference>
<protein>
    <submittedName>
        <fullName evidence="4">Cupredoxin</fullName>
    </submittedName>
</protein>
<evidence type="ECO:0000256" key="2">
    <source>
        <dbReference type="SAM" id="MobiDB-lite"/>
    </source>
</evidence>
<feature type="region of interest" description="Disordered" evidence="2">
    <location>
        <begin position="81"/>
        <end position="124"/>
    </location>
</feature>
<dbReference type="Proteomes" id="UP000310421">
    <property type="component" value="Unassembled WGS sequence"/>
</dbReference>
<evidence type="ECO:0000256" key="1">
    <source>
        <dbReference type="ARBA" id="ARBA00022729"/>
    </source>
</evidence>
<sequence length="578" mass="61622">MVRFVPIPAFPGNSKVWICGCFNKLPHTISTLVSEMVSSTIFLAAFGGLVTHSLAQSLSDSVNAEVTVSSAATSLILSASPASSGSATSSASSPVTQISDGQIQSPAYSTPSPNGTLSATPGVVPSNATTTVDAAAASISPNGGILSIAPNSTTPDASKLATQNECKALIDYQLPSKNSIPSNFNFSGNVRTYYVAAEEVAWDYAPSGWDNWLGVPVQNSPHAIAAGYLNITGSLGTSNWGLGGWQKAVYKGYTDDSFTTQSEQPATNGINGPILRGEVGDMIQIMFVNNLKDHYSSMHSMGLYYGKQYEGSLYPNTTSGETPNVQEQDAVPPGGCAVYKWLISDSQAPAPGQSSRLWSYHSFVNMPADTSAGLSGPIIVYNSGEMNSTMSAHREFVVTTNTHYEARSFMAGENAKNAGVDTSTMRATNQLVRPFIGNESFWVPQLANFPAIQLSDAQGPNFYTMNGYVFGNGAPYEMCRDDPVIWYVMAFGGASHVFHLHGNNFQYNDIWQASQSINAGEMFTFNMNAQLPGVWQLLCHVSSHNLFGMQQNYVVHGTEVDGQTCPLPPLTAKLAGSP</sequence>
<comment type="caution">
    <text evidence="4">The sequence shown here is derived from an EMBL/GenBank/DDBJ whole genome shotgun (WGS) entry which is preliminary data.</text>
</comment>
<keyword evidence="1" id="KW-0732">Signal</keyword>
<dbReference type="Pfam" id="PF07731">
    <property type="entry name" value="Cu-oxidase_2"/>
    <property type="match status" value="1"/>
</dbReference>
<dbReference type="InterPro" id="IPR000420">
    <property type="entry name" value="Yeast_PIR_rpt"/>
</dbReference>
<dbReference type="EMBL" id="QZAN01000007">
    <property type="protein sequence ID" value="THW66419.1"/>
    <property type="molecule type" value="Genomic_DNA"/>
</dbReference>
<dbReference type="GO" id="GO:0016491">
    <property type="term" value="F:oxidoreductase activity"/>
    <property type="evidence" value="ECO:0007669"/>
    <property type="project" value="InterPro"/>
</dbReference>
<dbReference type="SUPFAM" id="SSF49503">
    <property type="entry name" value="Cupredoxins"/>
    <property type="match status" value="2"/>
</dbReference>
<dbReference type="GO" id="GO:0005507">
    <property type="term" value="F:copper ion binding"/>
    <property type="evidence" value="ECO:0007669"/>
    <property type="project" value="InterPro"/>
</dbReference>
<gene>
    <name evidence="4" type="ORF">D6D20_01295</name>
</gene>